<name>A0A9D9E0E5_9BACT</name>
<organism evidence="2 3">
    <name type="scientific">Candidatus Caccoplasma merdipullorum</name>
    <dbReference type="NCBI Taxonomy" id="2840718"/>
    <lineage>
        <taxon>Bacteria</taxon>
        <taxon>Pseudomonadati</taxon>
        <taxon>Bacteroidota</taxon>
        <taxon>Bacteroidia</taxon>
        <taxon>Bacteroidales</taxon>
        <taxon>Bacteroidaceae</taxon>
        <taxon>Bacteroidaceae incertae sedis</taxon>
        <taxon>Candidatus Caccoplasma</taxon>
    </lineage>
</organism>
<protein>
    <submittedName>
        <fullName evidence="2">T9SS type A sorting domain-containing protein</fullName>
    </submittedName>
</protein>
<evidence type="ECO:0000259" key="1">
    <source>
        <dbReference type="Pfam" id="PF18962"/>
    </source>
</evidence>
<reference evidence="2" key="1">
    <citation type="submission" date="2020-10" db="EMBL/GenBank/DDBJ databases">
        <authorList>
            <person name="Gilroy R."/>
        </authorList>
    </citation>
    <scope>NUCLEOTIDE SEQUENCE</scope>
    <source>
        <strain evidence="2">G3-4614</strain>
    </source>
</reference>
<dbReference type="AlphaFoldDB" id="A0A9D9E0E5"/>
<accession>A0A9D9E0E5</accession>
<feature type="domain" description="Secretion system C-terminal sorting" evidence="1">
    <location>
        <begin position="72"/>
        <end position="133"/>
    </location>
</feature>
<gene>
    <name evidence="2" type="ORF">IAC54_00180</name>
</gene>
<dbReference type="NCBIfam" id="TIGR04183">
    <property type="entry name" value="Por_Secre_tail"/>
    <property type="match status" value="1"/>
</dbReference>
<dbReference type="EMBL" id="JADIMW010000003">
    <property type="protein sequence ID" value="MBO8437304.1"/>
    <property type="molecule type" value="Genomic_DNA"/>
</dbReference>
<reference evidence="2" key="2">
    <citation type="journal article" date="2021" name="PeerJ">
        <title>Extensive microbial diversity within the chicken gut microbiome revealed by metagenomics and culture.</title>
        <authorList>
            <person name="Gilroy R."/>
            <person name="Ravi A."/>
            <person name="Getino M."/>
            <person name="Pursley I."/>
            <person name="Horton D.L."/>
            <person name="Alikhan N.F."/>
            <person name="Baker D."/>
            <person name="Gharbi K."/>
            <person name="Hall N."/>
            <person name="Watson M."/>
            <person name="Adriaenssens E.M."/>
            <person name="Foster-Nyarko E."/>
            <person name="Jarju S."/>
            <person name="Secka A."/>
            <person name="Antonio M."/>
            <person name="Oren A."/>
            <person name="Chaudhuri R.R."/>
            <person name="La Ragione R."/>
            <person name="Hildebrand F."/>
            <person name="Pallen M.J."/>
        </authorList>
    </citation>
    <scope>NUCLEOTIDE SEQUENCE</scope>
    <source>
        <strain evidence="2">G3-4614</strain>
    </source>
</reference>
<comment type="caution">
    <text evidence="2">The sequence shown here is derived from an EMBL/GenBank/DDBJ whole genome shotgun (WGS) entry which is preliminary data.</text>
</comment>
<dbReference type="Proteomes" id="UP000823636">
    <property type="component" value="Unassembled WGS sequence"/>
</dbReference>
<evidence type="ECO:0000313" key="3">
    <source>
        <dbReference type="Proteomes" id="UP000823636"/>
    </source>
</evidence>
<evidence type="ECO:0000313" key="2">
    <source>
        <dbReference type="EMBL" id="MBO8437304.1"/>
    </source>
</evidence>
<proteinExistence type="predicted"/>
<dbReference type="Pfam" id="PF18962">
    <property type="entry name" value="Por_Secre_tail"/>
    <property type="match status" value="1"/>
</dbReference>
<sequence length="139" mass="15420">MAEETYYCLITDKDVKIAIADIDFLIASDSEPVFNAVLKNGEVCENIRKASFGKESYQGSGITESRSANVSIFPNPVKQTLHITCTESKKRSFEIYSTNGSLLRKAESDGNTTTLYVGDLPEGKYLLRTESTSLMFIKN</sequence>
<dbReference type="InterPro" id="IPR026444">
    <property type="entry name" value="Secre_tail"/>
</dbReference>